<accession>A0ACC3NW30</accession>
<evidence type="ECO:0000313" key="2">
    <source>
        <dbReference type="Proteomes" id="UP001281147"/>
    </source>
</evidence>
<sequence>MSATAAAAAAAPESGSSGLEKVLGYATDDAPESPLSELDENGDQVSQNGISRKPSNADIKIEDNSATQRLLSAADDSTTSTTLRPAPPPSIKRRESEVAEQRPELRERANNKKRKRGASPPWQFPIAEAATIKTADGRRISARFNNATPTLSEAEGRRERSSSLSAPPANVVTPGSAARSRQVSPPWKKFEVEGPTAVMVDGKRKSGRVSKELSEQPKRVSPRSDKMKKRVVEEIKYDGQQRPTSAGKGAVNGFAKEMPAPPQNKVTKESSVSDSSASTIAKLRAQIEALQPTRSFETPPDSQPKRSHKRKPSHELPLPQIDGPSSPKLSRPHLHKPGLSPETQRPSPKIKLRFTAPRRVVPAPHPNALPPSPRVPPRLSIFQSIEHFELKELQQPYTDSDRGPPDMEWFQAKNEKQAAEEGAMRRKLLREAEPGGILSKEQLSIYQDAESQPEPPKQYGHSDHLVTHALHLRHLQIRERAAHKILAKKVAHEALEFWKLKRGPTEEDLQHEADRIFKLVYKQVVVDVKAKWEMVATYVQQERLRKWEAEEEVKRQERLRKKLEWSERQVARQRGEGGEEDELGEDSDEESEESGEENMSEESSENGSQEEGGAAGEMGEEELAAYLAQREVEPPDREDDDEEDGEDVTMAEMLGDEAQGHDDDREHDVHERDSQKPPDDGQDVSMADMPDREAEAGNQAAHQDRLIAELFADQDERADEEPDEEFQPGVEKENMADEARTDAEHGTRRSRRSSMSPAAQEESNGADLSSDESTDMDSEDYDSDEDMSSTGDEDNTNDADDGDEEGSGQESGDEQPRARNSLLSLFKDEVKQWAGLPTPTTSAEGDEREHREEHADAGAGPDTDEQGRQDSMQTDPKDIEEAAASDEVQAEADPALQSPAQESPADDDLTQGLVPSPTLLRGTLRSYQHAGLDWLASLYRNGTNGILADEMGLGKTIQTIALLAHLAEEHEVWDPHLVIVPTSVILNWVAEFQKFLPGFRVLGYYGTSEERQIKRRGWVNDPHHEIKDKRGYNVVITSYNVAMQDINAIRNVQWHYLVLDEAHNIRNFNSQRWQVLIRLKTRARLLLTGTPLQNSLTELWSLLTFLTAGDDNPAHGDLEEFLSHWKEPVKEIFDRGVQTLSSEAQKVVDQLHISLRPFLLRRLKSEVEKDLPKKTESVVVCKLSKRQRQLYQEYMGLAETRRSLTQGNAVSAGKVLLSLRRVCNHPDLFDPRPIQTSFALEWSPAEGFVGREAVVRRLLGVQREMSGVFDVVGNERRRKSVVRRSRQLHAVSRLEKEVQELESNGPADAEPDPSTVAGCRVLQRARLHQQKLAHLRSCIGVSEESLRAAPVYGSDLRELLTVRDGRSYRVSTKDMRGRVLAKPLRGWPTLGRRPLRFENDHVSDWLLSKTSFLQQSVQTAEKYAERLQDTIVRFAFCTPGATAPVLDYAMPKRAQDLLRASAAYPAESDYAHESRTRTAIAFPDARLLIYDSGKLQRLTRLLRDLQAKGSRSLIFTQMTGTLNILEQFLSLLNLPYLRLDGSTPVERRQLYSAEFNRPDSKYQCMILSSRAGGIGLNLTGASSVIFYDLDWNPQMDRQCMDRAHRIGQVRDVEVFKMVSEKTVEENILRRAEQKSLLDRTVIQEGRFTTEHQLQQKPVAEEEGEGDDVAAAIDRFLGGGNEKSTTQALESVEDREDVQAAQQARKEEHQDDADFAADRPSRHSSRPDTPGPRTAVVDGAKDDRGGHLDGYMIKHMELLLRDVLFVPPAVKKMDKHGRDRGHRAKRKR</sequence>
<dbReference type="EC" id="3.6.4.12" evidence="1"/>
<protein>
    <submittedName>
        <fullName evidence="1">Swr1 complex component</fullName>
        <ecNumber evidence="1">3.6.4.12</ecNumber>
    </submittedName>
</protein>
<gene>
    <name evidence="1" type="primary">SWR1_1</name>
    <name evidence="1" type="ORF">LTR37_001998</name>
</gene>
<proteinExistence type="predicted"/>
<comment type="caution">
    <text evidence="1">The sequence shown here is derived from an EMBL/GenBank/DDBJ whole genome shotgun (WGS) entry which is preliminary data.</text>
</comment>
<dbReference type="EMBL" id="JAUTXU010000010">
    <property type="protein sequence ID" value="KAK3723275.1"/>
    <property type="molecule type" value="Genomic_DNA"/>
</dbReference>
<name>A0ACC3NW30_9PEZI</name>
<keyword evidence="2" id="KW-1185">Reference proteome</keyword>
<organism evidence="1 2">
    <name type="scientific">Vermiconidia calcicola</name>
    <dbReference type="NCBI Taxonomy" id="1690605"/>
    <lineage>
        <taxon>Eukaryota</taxon>
        <taxon>Fungi</taxon>
        <taxon>Dikarya</taxon>
        <taxon>Ascomycota</taxon>
        <taxon>Pezizomycotina</taxon>
        <taxon>Dothideomycetes</taxon>
        <taxon>Dothideomycetidae</taxon>
        <taxon>Mycosphaerellales</taxon>
        <taxon>Extremaceae</taxon>
        <taxon>Vermiconidia</taxon>
    </lineage>
</organism>
<dbReference type="Proteomes" id="UP001281147">
    <property type="component" value="Unassembled WGS sequence"/>
</dbReference>
<keyword evidence="1" id="KW-0378">Hydrolase</keyword>
<evidence type="ECO:0000313" key="1">
    <source>
        <dbReference type="EMBL" id="KAK3723275.1"/>
    </source>
</evidence>
<reference evidence="1" key="1">
    <citation type="submission" date="2023-07" db="EMBL/GenBank/DDBJ databases">
        <title>Black Yeasts Isolated from many extreme environments.</title>
        <authorList>
            <person name="Coleine C."/>
            <person name="Stajich J.E."/>
            <person name="Selbmann L."/>
        </authorList>
    </citation>
    <scope>NUCLEOTIDE SEQUENCE</scope>
    <source>
        <strain evidence="1">CCFEE 5714</strain>
    </source>
</reference>